<proteinExistence type="predicted"/>
<accession>A0A8S5R861</accession>
<name>A0A8S5R861_9VIRU</name>
<reference evidence="1" key="1">
    <citation type="journal article" date="2021" name="Proc. Natl. Acad. Sci. U.S.A.">
        <title>A Catalog of Tens of Thousands of Viruses from Human Metagenomes Reveals Hidden Associations with Chronic Diseases.</title>
        <authorList>
            <person name="Tisza M.J."/>
            <person name="Buck C.B."/>
        </authorList>
    </citation>
    <scope>NUCLEOTIDE SEQUENCE</scope>
    <source>
        <strain evidence="1">Cti5L29</strain>
    </source>
</reference>
<dbReference type="EMBL" id="BK015841">
    <property type="protein sequence ID" value="DAE27606.1"/>
    <property type="molecule type" value="Genomic_DNA"/>
</dbReference>
<organism evidence="1">
    <name type="scientific">virus sp. cti5L29</name>
    <dbReference type="NCBI Taxonomy" id="2826813"/>
    <lineage>
        <taxon>Viruses</taxon>
    </lineage>
</organism>
<protein>
    <submittedName>
        <fullName evidence="1">Uncharacterized protein</fullName>
    </submittedName>
</protein>
<evidence type="ECO:0000313" key="1">
    <source>
        <dbReference type="EMBL" id="DAE27606.1"/>
    </source>
</evidence>
<sequence length="200" mass="22753">MAVRKDKKPLLAKFSEGSTTGSAEKSKLSDWTIIYYTRDSLSGGFKKETYGIDGNFDLVVIFENNNLTKRIAEDTLFLIGEYPTELNSQGNYIVKRIVHHDDGEIVVGLTHRTNLNYKNIYYNRDGVVYSYKINFDSATMKGYVNKYANLPFGVGSILWLYEPIDILDTENRIIVNSIQTTGIVENLKIFNQISFGEYNG</sequence>